<evidence type="ECO:0000313" key="2">
    <source>
        <dbReference type="Proteomes" id="UP000430404"/>
    </source>
</evidence>
<gene>
    <name evidence="1" type="ORF">ACI8B_210079</name>
</gene>
<sequence>MAIEIDFSYMIDGFFSSVNYYRSETPMDAGSMPTPTATGITGTTYTDTTATKGKYYYVRFGSVRSGIEKISSETKLLTGTLWTPANMASKSKSWISSENVSSSSGSVSQMSDITGNLNHFSQSNSSMRPSLVFDASINRNAVSFNGLSSSLTGVVSIKDIFKNVGVIYNFMVVARSTLDSSPTNRTAFWCSTGASSARFVAQLGSVDSVMVNAIDFGSRRLDSDSFSNQFSGTQSKTTFQMIMYIVDYSTGNKRIYIDGSLVATTPVTTGLTSNTTSNEDVCIGARRFSSGTYERFANMKLAEMIIGNTSPSLDIDKLFGYAAHKYGLLANLPSGHPYKTNPPVV</sequence>
<protein>
    <recommendedName>
        <fullName evidence="3">LamG-like jellyroll fold domain-containing protein</fullName>
    </recommendedName>
</protein>
<accession>A0A653K3H0</accession>
<dbReference type="EMBL" id="CABWKZ010000014">
    <property type="protein sequence ID" value="VXA55277.1"/>
    <property type="molecule type" value="Genomic_DNA"/>
</dbReference>
<evidence type="ECO:0000313" key="1">
    <source>
        <dbReference type="EMBL" id="VXA55277.1"/>
    </source>
</evidence>
<proteinExistence type="predicted"/>
<dbReference type="Gene3D" id="2.60.120.200">
    <property type="match status" value="1"/>
</dbReference>
<dbReference type="SUPFAM" id="SSF49899">
    <property type="entry name" value="Concanavalin A-like lectins/glucanases"/>
    <property type="match status" value="1"/>
</dbReference>
<dbReference type="InterPro" id="IPR013320">
    <property type="entry name" value="ConA-like_dom_sf"/>
</dbReference>
<name>A0A653K3H0_9GAMM</name>
<dbReference type="RefSeq" id="WP_159724999.1">
    <property type="nucleotide sequence ID" value="NZ_LR732744.1"/>
</dbReference>
<dbReference type="Proteomes" id="UP000430404">
    <property type="component" value="Unassembled WGS sequence"/>
</dbReference>
<dbReference type="AlphaFoldDB" id="A0A653K3H0"/>
<evidence type="ECO:0008006" key="3">
    <source>
        <dbReference type="Google" id="ProtNLM"/>
    </source>
</evidence>
<organism evidence="1 2">
    <name type="scientific">Acinetobacter proteolyticus</name>
    <dbReference type="NCBI Taxonomy" id="1776741"/>
    <lineage>
        <taxon>Bacteria</taxon>
        <taxon>Pseudomonadati</taxon>
        <taxon>Pseudomonadota</taxon>
        <taxon>Gammaproteobacteria</taxon>
        <taxon>Moraxellales</taxon>
        <taxon>Moraxellaceae</taxon>
        <taxon>Acinetobacter</taxon>
    </lineage>
</organism>
<reference evidence="1 2" key="1">
    <citation type="submission" date="2019-10" db="EMBL/GenBank/DDBJ databases">
        <authorList>
            <person name="Karimi E."/>
        </authorList>
    </citation>
    <scope>NUCLEOTIDE SEQUENCE [LARGE SCALE GENOMIC DNA]</scope>
    <source>
        <strain evidence="1">Acinetobacter sp. 8BE</strain>
    </source>
</reference>